<dbReference type="Pfam" id="PF21993">
    <property type="entry name" value="TetR_C_13_2"/>
    <property type="match status" value="1"/>
</dbReference>
<dbReference type="PRINTS" id="PR00455">
    <property type="entry name" value="HTHTETR"/>
</dbReference>
<evidence type="ECO:0000256" key="1">
    <source>
        <dbReference type="ARBA" id="ARBA00023015"/>
    </source>
</evidence>
<evidence type="ECO:0000256" key="4">
    <source>
        <dbReference type="PROSITE-ProRule" id="PRU00335"/>
    </source>
</evidence>
<dbReference type="PANTHER" id="PTHR47506:SF7">
    <property type="entry name" value="TRANSCRIPTIONAL REGULATORY PROTEIN"/>
    <property type="match status" value="1"/>
</dbReference>
<dbReference type="Gene3D" id="1.10.10.60">
    <property type="entry name" value="Homeodomain-like"/>
    <property type="match status" value="1"/>
</dbReference>
<evidence type="ECO:0000313" key="6">
    <source>
        <dbReference type="EMBL" id="TFW29270.1"/>
    </source>
</evidence>
<dbReference type="InterPro" id="IPR001647">
    <property type="entry name" value="HTH_TetR"/>
</dbReference>
<dbReference type="OrthoDB" id="9798857at2"/>
<evidence type="ECO:0000256" key="3">
    <source>
        <dbReference type="ARBA" id="ARBA00023163"/>
    </source>
</evidence>
<sequence length="196" mass="20906">MRKSKAETAETRKRIVAVASSVFPRRGLSGAGVGDVMEAAGMTLGGFYRHFESKEQLIAEASEAAFREFVAASDAAVAGKPPREALEIIVRIYLHQLEVCDGHGLCPLANLASELRHADPQIRAVADAGYARMVRRFGSYLAQLAVRDCRRVAEAIVTTIVGAVALSQLGSDQAAREAILANAEDTVRLLVDSGIA</sequence>
<dbReference type="GO" id="GO:0003677">
    <property type="term" value="F:DNA binding"/>
    <property type="evidence" value="ECO:0007669"/>
    <property type="project" value="UniProtKB-UniRule"/>
</dbReference>
<feature type="DNA-binding region" description="H-T-H motif" evidence="4">
    <location>
        <begin position="32"/>
        <end position="51"/>
    </location>
</feature>
<evidence type="ECO:0000313" key="7">
    <source>
        <dbReference type="Proteomes" id="UP000297729"/>
    </source>
</evidence>
<dbReference type="RefSeq" id="WP_135200290.1">
    <property type="nucleotide sequence ID" value="NZ_SPVG01000037.1"/>
</dbReference>
<dbReference type="Proteomes" id="UP000297729">
    <property type="component" value="Unassembled WGS sequence"/>
</dbReference>
<proteinExistence type="predicted"/>
<dbReference type="InterPro" id="IPR009057">
    <property type="entry name" value="Homeodomain-like_sf"/>
</dbReference>
<keyword evidence="1" id="KW-0805">Transcription regulation</keyword>
<dbReference type="AlphaFoldDB" id="A0A4Y9SRF4"/>
<dbReference type="EMBL" id="SPVG01000037">
    <property type="protein sequence ID" value="TFW29270.1"/>
    <property type="molecule type" value="Genomic_DNA"/>
</dbReference>
<protein>
    <submittedName>
        <fullName evidence="6">TetR/AcrR family transcriptional regulator</fullName>
    </submittedName>
</protein>
<name>A0A4Y9SRF4_9BURK</name>
<dbReference type="PROSITE" id="PS50977">
    <property type="entry name" value="HTH_TETR_2"/>
    <property type="match status" value="1"/>
</dbReference>
<evidence type="ECO:0000256" key="2">
    <source>
        <dbReference type="ARBA" id="ARBA00023125"/>
    </source>
</evidence>
<dbReference type="PANTHER" id="PTHR47506">
    <property type="entry name" value="TRANSCRIPTIONAL REGULATORY PROTEIN"/>
    <property type="match status" value="1"/>
</dbReference>
<reference evidence="6 7" key="1">
    <citation type="submission" date="2019-03" db="EMBL/GenBank/DDBJ databases">
        <title>Draft Genome Sequence of Duganella callidus sp. nov., a Novel Duganella Species Isolated from Cultivated Soil.</title>
        <authorList>
            <person name="Raths R."/>
            <person name="Peta V."/>
            <person name="Bucking H."/>
        </authorList>
    </citation>
    <scope>NUCLEOTIDE SEQUENCE [LARGE SCALE GENOMIC DNA]</scope>
    <source>
        <strain evidence="6 7">DN04</strain>
    </source>
</reference>
<gene>
    <name evidence="6" type="ORF">E4L98_04040</name>
</gene>
<dbReference type="InterPro" id="IPR054156">
    <property type="entry name" value="YxaF_TetR_C"/>
</dbReference>
<dbReference type="SUPFAM" id="SSF48498">
    <property type="entry name" value="Tetracyclin repressor-like, C-terminal domain"/>
    <property type="match status" value="1"/>
</dbReference>
<comment type="caution">
    <text evidence="6">The sequence shown here is derived from an EMBL/GenBank/DDBJ whole genome shotgun (WGS) entry which is preliminary data.</text>
</comment>
<dbReference type="Gene3D" id="1.10.357.10">
    <property type="entry name" value="Tetracycline Repressor, domain 2"/>
    <property type="match status" value="1"/>
</dbReference>
<dbReference type="InterPro" id="IPR036271">
    <property type="entry name" value="Tet_transcr_reg_TetR-rel_C_sf"/>
</dbReference>
<dbReference type="SUPFAM" id="SSF46689">
    <property type="entry name" value="Homeodomain-like"/>
    <property type="match status" value="1"/>
</dbReference>
<keyword evidence="3" id="KW-0804">Transcription</keyword>
<evidence type="ECO:0000259" key="5">
    <source>
        <dbReference type="PROSITE" id="PS50977"/>
    </source>
</evidence>
<keyword evidence="2 4" id="KW-0238">DNA-binding</keyword>
<organism evidence="6 7">
    <name type="scientific">Duganella callida</name>
    <dbReference type="NCBI Taxonomy" id="2561932"/>
    <lineage>
        <taxon>Bacteria</taxon>
        <taxon>Pseudomonadati</taxon>
        <taxon>Pseudomonadota</taxon>
        <taxon>Betaproteobacteria</taxon>
        <taxon>Burkholderiales</taxon>
        <taxon>Oxalobacteraceae</taxon>
        <taxon>Telluria group</taxon>
        <taxon>Duganella</taxon>
    </lineage>
</organism>
<feature type="domain" description="HTH tetR-type" evidence="5">
    <location>
        <begin position="9"/>
        <end position="69"/>
    </location>
</feature>
<dbReference type="Pfam" id="PF00440">
    <property type="entry name" value="TetR_N"/>
    <property type="match status" value="1"/>
</dbReference>
<keyword evidence="7" id="KW-1185">Reference proteome</keyword>
<accession>A0A4Y9SRF4</accession>